<reference evidence="4 5" key="1">
    <citation type="journal article" date="2014" name="PLoS Genet.">
        <title>Analysis of the Phlebiopsis gigantea genome, transcriptome and secretome provides insight into its pioneer colonization strategies of wood.</title>
        <authorList>
            <person name="Hori C."/>
            <person name="Ishida T."/>
            <person name="Igarashi K."/>
            <person name="Samejima M."/>
            <person name="Suzuki H."/>
            <person name="Master E."/>
            <person name="Ferreira P."/>
            <person name="Ruiz-Duenas F.J."/>
            <person name="Held B."/>
            <person name="Canessa P."/>
            <person name="Larrondo L.F."/>
            <person name="Schmoll M."/>
            <person name="Druzhinina I.S."/>
            <person name="Kubicek C.P."/>
            <person name="Gaskell J.A."/>
            <person name="Kersten P."/>
            <person name="St John F."/>
            <person name="Glasner J."/>
            <person name="Sabat G."/>
            <person name="Splinter BonDurant S."/>
            <person name="Syed K."/>
            <person name="Yadav J."/>
            <person name="Mgbeahuruike A.C."/>
            <person name="Kovalchuk A."/>
            <person name="Asiegbu F.O."/>
            <person name="Lackner G."/>
            <person name="Hoffmeister D."/>
            <person name="Rencoret J."/>
            <person name="Gutierrez A."/>
            <person name="Sun H."/>
            <person name="Lindquist E."/>
            <person name="Barry K."/>
            <person name="Riley R."/>
            <person name="Grigoriev I.V."/>
            <person name="Henrissat B."/>
            <person name="Kues U."/>
            <person name="Berka R.M."/>
            <person name="Martinez A.T."/>
            <person name="Covert S.F."/>
            <person name="Blanchette R.A."/>
            <person name="Cullen D."/>
        </authorList>
    </citation>
    <scope>NUCLEOTIDE SEQUENCE [LARGE SCALE GENOMIC DNA]</scope>
    <source>
        <strain evidence="4 5">11061_1 CR5-6</strain>
    </source>
</reference>
<dbReference type="PANTHER" id="PTHR48081">
    <property type="entry name" value="AB HYDROLASE SUPERFAMILY PROTEIN C4A8.06C"/>
    <property type="match status" value="1"/>
</dbReference>
<organism evidence="4 5">
    <name type="scientific">Phlebiopsis gigantea (strain 11061_1 CR5-6)</name>
    <name type="common">White-rot fungus</name>
    <name type="synonym">Peniophora gigantea</name>
    <dbReference type="NCBI Taxonomy" id="745531"/>
    <lineage>
        <taxon>Eukaryota</taxon>
        <taxon>Fungi</taxon>
        <taxon>Dikarya</taxon>
        <taxon>Basidiomycota</taxon>
        <taxon>Agaricomycotina</taxon>
        <taxon>Agaricomycetes</taxon>
        <taxon>Polyporales</taxon>
        <taxon>Phanerochaetaceae</taxon>
        <taxon>Phlebiopsis</taxon>
    </lineage>
</organism>
<evidence type="ECO:0000313" key="4">
    <source>
        <dbReference type="EMBL" id="KIP08936.1"/>
    </source>
</evidence>
<dbReference type="InterPro" id="IPR050300">
    <property type="entry name" value="GDXG_lipolytic_enzyme"/>
</dbReference>
<proteinExistence type="predicted"/>
<sequence>MEAPQDLPLRRQPMKAVYLTYVAVSTLLFRVPFWAITSLVPACRPRPRWTIGRTLLIRLLQTLIPVVFKTATFHLMRVDPKTFAKQEDAAGLVWVDAVPELVVGAIKEYAELNDVAVEQVPTYWFGDRDPVSHRAGQKAGPDEKVILAFHPGGWVLGDCSPAGLSAGIYREFLSRFPQFPRLLAVQYRLSQGPPLPLENPFPAAVIDAICAYNYLLNELGFKSHNVLFLGESAGGTLAAQLMRYLATVNLPQLPSPGGLLLLSPTMDWGTSHMGPGSSMVRNRDSDWVHAFTTGYSTYALLGKLPFSHAEEDAWISLAARTLPKTDGVFTGFAPTLIVGGGAEMTLDAMKTAGERMVVDIGKDNAEFVEISDAAHNMLTLGLHPEELEEAYRAIGRWVHAHF</sequence>
<gene>
    <name evidence="4" type="ORF">PHLGIDRAFT_116800</name>
</gene>
<dbReference type="InterPro" id="IPR013094">
    <property type="entry name" value="AB_hydrolase_3"/>
</dbReference>
<dbReference type="Gene3D" id="3.40.50.1820">
    <property type="entry name" value="alpha/beta hydrolase"/>
    <property type="match status" value="1"/>
</dbReference>
<dbReference type="SUPFAM" id="SSF53474">
    <property type="entry name" value="alpha/beta-Hydrolases"/>
    <property type="match status" value="1"/>
</dbReference>
<dbReference type="InterPro" id="IPR029058">
    <property type="entry name" value="AB_hydrolase_fold"/>
</dbReference>
<dbReference type="PANTHER" id="PTHR48081:SF8">
    <property type="entry name" value="ALPHA_BETA HYDROLASE FOLD-3 DOMAIN-CONTAINING PROTEIN-RELATED"/>
    <property type="match status" value="1"/>
</dbReference>
<accession>A0A0C3S1F8</accession>
<protein>
    <recommendedName>
        <fullName evidence="3">Alpha/beta hydrolase fold-3 domain-containing protein</fullName>
    </recommendedName>
</protein>
<feature type="domain" description="Alpha/beta hydrolase fold-3" evidence="3">
    <location>
        <begin position="146"/>
        <end position="377"/>
    </location>
</feature>
<dbReference type="HOGENOM" id="CLU_019364_1_0_1"/>
<keyword evidence="1" id="KW-0378">Hydrolase</keyword>
<feature type="transmembrane region" description="Helical" evidence="2">
    <location>
        <begin position="20"/>
        <end position="43"/>
    </location>
</feature>
<dbReference type="AlphaFoldDB" id="A0A0C3S1F8"/>
<dbReference type="OrthoDB" id="2152029at2759"/>
<keyword evidence="2" id="KW-1133">Transmembrane helix</keyword>
<dbReference type="Pfam" id="PF07859">
    <property type="entry name" value="Abhydrolase_3"/>
    <property type="match status" value="1"/>
</dbReference>
<keyword evidence="5" id="KW-1185">Reference proteome</keyword>
<evidence type="ECO:0000256" key="2">
    <source>
        <dbReference type="SAM" id="Phobius"/>
    </source>
</evidence>
<dbReference type="EMBL" id="KN840472">
    <property type="protein sequence ID" value="KIP08936.1"/>
    <property type="molecule type" value="Genomic_DNA"/>
</dbReference>
<dbReference type="Proteomes" id="UP000053257">
    <property type="component" value="Unassembled WGS sequence"/>
</dbReference>
<name>A0A0C3S1F8_PHLG1</name>
<evidence type="ECO:0000313" key="5">
    <source>
        <dbReference type="Proteomes" id="UP000053257"/>
    </source>
</evidence>
<dbReference type="STRING" id="745531.A0A0C3S1F8"/>
<evidence type="ECO:0000259" key="3">
    <source>
        <dbReference type="Pfam" id="PF07859"/>
    </source>
</evidence>
<feature type="transmembrane region" description="Helical" evidence="2">
    <location>
        <begin position="55"/>
        <end position="76"/>
    </location>
</feature>
<dbReference type="GO" id="GO:0016787">
    <property type="term" value="F:hydrolase activity"/>
    <property type="evidence" value="ECO:0007669"/>
    <property type="project" value="UniProtKB-KW"/>
</dbReference>
<keyword evidence="2" id="KW-0472">Membrane</keyword>
<evidence type="ECO:0000256" key="1">
    <source>
        <dbReference type="ARBA" id="ARBA00022801"/>
    </source>
</evidence>
<keyword evidence="2" id="KW-0812">Transmembrane</keyword>